<name>A0A517P4W7_9PLAN</name>
<gene>
    <name evidence="2" type="ORF">CA12_04960</name>
</gene>
<dbReference type="OrthoDB" id="286727at2"/>
<feature type="region of interest" description="Disordered" evidence="1">
    <location>
        <begin position="87"/>
        <end position="120"/>
    </location>
</feature>
<reference evidence="2 3" key="1">
    <citation type="submission" date="2019-02" db="EMBL/GenBank/DDBJ databases">
        <title>Deep-cultivation of Planctomycetes and their phenomic and genomic characterization uncovers novel biology.</title>
        <authorList>
            <person name="Wiegand S."/>
            <person name="Jogler M."/>
            <person name="Boedeker C."/>
            <person name="Pinto D."/>
            <person name="Vollmers J."/>
            <person name="Rivas-Marin E."/>
            <person name="Kohn T."/>
            <person name="Peeters S.H."/>
            <person name="Heuer A."/>
            <person name="Rast P."/>
            <person name="Oberbeckmann S."/>
            <person name="Bunk B."/>
            <person name="Jeske O."/>
            <person name="Meyerdierks A."/>
            <person name="Storesund J.E."/>
            <person name="Kallscheuer N."/>
            <person name="Luecker S."/>
            <person name="Lage O.M."/>
            <person name="Pohl T."/>
            <person name="Merkel B.J."/>
            <person name="Hornburger P."/>
            <person name="Mueller R.-W."/>
            <person name="Bruemmer F."/>
            <person name="Labrenz M."/>
            <person name="Spormann A.M."/>
            <person name="Op den Camp H."/>
            <person name="Overmann J."/>
            <person name="Amann R."/>
            <person name="Jetten M.S.M."/>
            <person name="Mascher T."/>
            <person name="Medema M.H."/>
            <person name="Devos D.P."/>
            <person name="Kaster A.-K."/>
            <person name="Ovreas L."/>
            <person name="Rohde M."/>
            <person name="Galperin M.Y."/>
            <person name="Jogler C."/>
        </authorList>
    </citation>
    <scope>NUCLEOTIDE SEQUENCE [LARGE SCALE GENOMIC DNA]</scope>
    <source>
        <strain evidence="2 3">CA12</strain>
    </source>
</reference>
<dbReference type="AlphaFoldDB" id="A0A517P4W7"/>
<evidence type="ECO:0000313" key="3">
    <source>
        <dbReference type="Proteomes" id="UP000318741"/>
    </source>
</evidence>
<evidence type="ECO:0008006" key="4">
    <source>
        <dbReference type="Google" id="ProtNLM"/>
    </source>
</evidence>
<proteinExistence type="predicted"/>
<dbReference type="Proteomes" id="UP000318741">
    <property type="component" value="Chromosome"/>
</dbReference>
<organism evidence="2 3">
    <name type="scientific">Alienimonas californiensis</name>
    <dbReference type="NCBI Taxonomy" id="2527989"/>
    <lineage>
        <taxon>Bacteria</taxon>
        <taxon>Pseudomonadati</taxon>
        <taxon>Planctomycetota</taxon>
        <taxon>Planctomycetia</taxon>
        <taxon>Planctomycetales</taxon>
        <taxon>Planctomycetaceae</taxon>
        <taxon>Alienimonas</taxon>
    </lineage>
</organism>
<accession>A0A517P4W7</accession>
<dbReference type="InterPro" id="IPR013783">
    <property type="entry name" value="Ig-like_fold"/>
</dbReference>
<evidence type="ECO:0000256" key="1">
    <source>
        <dbReference type="SAM" id="MobiDB-lite"/>
    </source>
</evidence>
<protein>
    <recommendedName>
        <fullName evidence="4">Carboxypeptidase regulatory-like domain-containing protein</fullName>
    </recommendedName>
</protein>
<dbReference type="SUPFAM" id="SSF49464">
    <property type="entry name" value="Carboxypeptidase regulatory domain-like"/>
    <property type="match status" value="1"/>
</dbReference>
<dbReference type="KEGG" id="acaf:CA12_04960"/>
<dbReference type="Gene3D" id="2.60.40.10">
    <property type="entry name" value="Immunoglobulins"/>
    <property type="match status" value="1"/>
</dbReference>
<evidence type="ECO:0000313" key="2">
    <source>
        <dbReference type="EMBL" id="QDT14423.1"/>
    </source>
</evidence>
<sequence>MLRRMFPLGVLSLAVAVASGCGGPSDRPELGEVSGTVTDGGAPVVNASVEFHPQEGRPSVGTTDAEGRYSLQYTVDAAGAKVGTHTVRISPYNEPPPPPDSADAGKPAPPPAAPVTVPEPVNVEAGENTFNFDLEKLNS</sequence>
<keyword evidence="3" id="KW-1185">Reference proteome</keyword>
<dbReference type="RefSeq" id="WP_145357245.1">
    <property type="nucleotide sequence ID" value="NZ_CP036265.1"/>
</dbReference>
<dbReference type="InterPro" id="IPR008969">
    <property type="entry name" value="CarboxyPept-like_regulatory"/>
</dbReference>
<dbReference type="PROSITE" id="PS51257">
    <property type="entry name" value="PROKAR_LIPOPROTEIN"/>
    <property type="match status" value="1"/>
</dbReference>
<dbReference type="EMBL" id="CP036265">
    <property type="protein sequence ID" value="QDT14423.1"/>
    <property type="molecule type" value="Genomic_DNA"/>
</dbReference>